<dbReference type="EMBL" id="CP021366">
    <property type="protein sequence ID" value="ART60994.1"/>
    <property type="molecule type" value="Genomic_DNA"/>
</dbReference>
<dbReference type="Proteomes" id="UP000194440">
    <property type="component" value="Chromosome"/>
</dbReference>
<dbReference type="InterPro" id="IPR024791">
    <property type="entry name" value="Cyt_c/ubiquinol_Oxase_su3"/>
</dbReference>
<dbReference type="RefSeq" id="WP_086928825.1">
    <property type="nucleotide sequence ID" value="NZ_CP021362.1"/>
</dbReference>
<protein>
    <submittedName>
        <fullName evidence="9">Cytochrome-c oxidase</fullName>
    </submittedName>
</protein>
<evidence type="ECO:0000256" key="3">
    <source>
        <dbReference type="ARBA" id="ARBA00022692"/>
    </source>
</evidence>
<dbReference type="OrthoDB" id="9810850at2"/>
<dbReference type="AlphaFoldDB" id="A0A240UHL5"/>
<proteinExistence type="inferred from homology"/>
<dbReference type="GO" id="GO:0019646">
    <property type="term" value="P:aerobic electron transport chain"/>
    <property type="evidence" value="ECO:0007669"/>
    <property type="project" value="InterPro"/>
</dbReference>
<evidence type="ECO:0000256" key="6">
    <source>
        <dbReference type="RuleBase" id="RU003376"/>
    </source>
</evidence>
<gene>
    <name evidence="9" type="ORF">CBP36_16100</name>
</gene>
<dbReference type="GO" id="GO:0004129">
    <property type="term" value="F:cytochrome-c oxidase activity"/>
    <property type="evidence" value="ECO:0007669"/>
    <property type="project" value="InterPro"/>
</dbReference>
<dbReference type="Gene3D" id="1.20.120.80">
    <property type="entry name" value="Cytochrome c oxidase, subunit III, four-helix bundle"/>
    <property type="match status" value="1"/>
</dbReference>
<dbReference type="InterPro" id="IPR000298">
    <property type="entry name" value="Cyt_c_oxidase-like_su3"/>
</dbReference>
<comment type="similarity">
    <text evidence="2 6">Belongs to the cytochrome c oxidase subunit 3 family.</text>
</comment>
<name>A0A240UHL5_9BURK</name>
<dbReference type="KEGG" id="acip:CBP36_16100"/>
<evidence type="ECO:0000256" key="7">
    <source>
        <dbReference type="SAM" id="Phobius"/>
    </source>
</evidence>
<evidence type="ECO:0000256" key="5">
    <source>
        <dbReference type="ARBA" id="ARBA00023136"/>
    </source>
</evidence>
<accession>A0A240UHL5</accession>
<evidence type="ECO:0000256" key="2">
    <source>
        <dbReference type="ARBA" id="ARBA00010581"/>
    </source>
</evidence>
<evidence type="ECO:0000313" key="10">
    <source>
        <dbReference type="Proteomes" id="UP000194440"/>
    </source>
</evidence>
<organism evidence="9 10">
    <name type="scientific">Acidovorax carolinensis</name>
    <dbReference type="NCBI Taxonomy" id="553814"/>
    <lineage>
        <taxon>Bacteria</taxon>
        <taxon>Pseudomonadati</taxon>
        <taxon>Pseudomonadota</taxon>
        <taxon>Betaproteobacteria</taxon>
        <taxon>Burkholderiales</taxon>
        <taxon>Comamonadaceae</taxon>
        <taxon>Acidovorax</taxon>
    </lineage>
</organism>
<feature type="transmembrane region" description="Helical" evidence="7">
    <location>
        <begin position="152"/>
        <end position="179"/>
    </location>
</feature>
<feature type="transmembrane region" description="Helical" evidence="7">
    <location>
        <begin position="86"/>
        <end position="107"/>
    </location>
</feature>
<keyword evidence="3 6" id="KW-0812">Transmembrane</keyword>
<dbReference type="KEGG" id="acis:CBP35_02820"/>
<evidence type="ECO:0000256" key="4">
    <source>
        <dbReference type="ARBA" id="ARBA00022989"/>
    </source>
</evidence>
<keyword evidence="5 7" id="KW-0472">Membrane</keyword>
<feature type="transmembrane region" description="Helical" evidence="7">
    <location>
        <begin position="43"/>
        <end position="66"/>
    </location>
</feature>
<dbReference type="Pfam" id="PF00510">
    <property type="entry name" value="COX3"/>
    <property type="match status" value="1"/>
</dbReference>
<evidence type="ECO:0000256" key="1">
    <source>
        <dbReference type="ARBA" id="ARBA00004141"/>
    </source>
</evidence>
<dbReference type="PROSITE" id="PS50253">
    <property type="entry name" value="COX3"/>
    <property type="match status" value="1"/>
</dbReference>
<dbReference type="GO" id="GO:0005886">
    <property type="term" value="C:plasma membrane"/>
    <property type="evidence" value="ECO:0007669"/>
    <property type="project" value="UniProtKB-SubCell"/>
</dbReference>
<feature type="domain" description="Heme-copper oxidase subunit III family profile" evidence="8">
    <location>
        <begin position="43"/>
        <end position="219"/>
    </location>
</feature>
<dbReference type="InterPro" id="IPR035973">
    <property type="entry name" value="Cyt_c_oxidase_su3-like_sf"/>
</dbReference>
<reference evidence="9" key="1">
    <citation type="submission" date="2017-05" db="EMBL/GenBank/DDBJ databases">
        <title>Polyphasic characterization of four soil-derived phenanthrene-degrading Acidovorax strains and proposal of Acidovorax phenanthrenivorans sp. nov.</title>
        <authorList>
            <person name="Singleton D."/>
            <person name="Lee J."/>
            <person name="Dickey A.N."/>
            <person name="Stroud A."/>
            <person name="Scholl E.H."/>
            <person name="Wright F.A."/>
            <person name="Aitken M.D."/>
        </authorList>
    </citation>
    <scope>NUCLEOTIDE SEQUENCE</scope>
    <source>
        <strain evidence="9">P4</strain>
    </source>
</reference>
<comment type="subcellular location">
    <subcellularLocation>
        <location evidence="6">Cell membrane</location>
        <topology evidence="6">Multi-pass membrane protein</topology>
    </subcellularLocation>
    <subcellularLocation>
        <location evidence="1">Membrane</location>
        <topology evidence="1">Multi-pass membrane protein</topology>
    </subcellularLocation>
</comment>
<keyword evidence="10" id="KW-1185">Reference proteome</keyword>
<dbReference type="SUPFAM" id="SSF81452">
    <property type="entry name" value="Cytochrome c oxidase subunit III-like"/>
    <property type="match status" value="1"/>
</dbReference>
<evidence type="ECO:0000259" key="8">
    <source>
        <dbReference type="PROSITE" id="PS50253"/>
    </source>
</evidence>
<dbReference type="CDD" id="cd02862">
    <property type="entry name" value="NorE_like"/>
    <property type="match status" value="1"/>
</dbReference>
<feature type="transmembrane region" description="Helical" evidence="7">
    <location>
        <begin position="199"/>
        <end position="218"/>
    </location>
</feature>
<evidence type="ECO:0000313" key="9">
    <source>
        <dbReference type="EMBL" id="ART60994.1"/>
    </source>
</evidence>
<dbReference type="PANTHER" id="PTHR11403">
    <property type="entry name" value="CYTOCHROME C OXIDASE SUBUNIT III"/>
    <property type="match status" value="1"/>
</dbReference>
<feature type="transmembrane region" description="Helical" evidence="7">
    <location>
        <begin position="114"/>
        <end position="132"/>
    </location>
</feature>
<dbReference type="InterPro" id="IPR013833">
    <property type="entry name" value="Cyt_c_oxidase_su3_a-hlx"/>
</dbReference>
<sequence length="219" mass="23762">MHGSTPTALSSESNELHLATGAQTGAHLHAQAHDATPRLRGDLGVWLVILMELLTFAILFVSFAFARTREVALFNASQATLNLNAGALNTVLLISGSWCVASAVAAVRRNASVVGARWLLGALACGGGFVVVKLGEYAQKLASGVDLSTNTFYMFYVLLTGFHFLHVVVGMLAIAYLWLKTRRGRYGSHDCHALETGAAFWHMVDLLWIVLFPLVYVMR</sequence>
<dbReference type="PANTHER" id="PTHR11403:SF6">
    <property type="entry name" value="NITRIC OXIDE REDUCTASE SUBUNIT E"/>
    <property type="match status" value="1"/>
</dbReference>
<keyword evidence="4 7" id="KW-1133">Transmembrane helix</keyword>